<evidence type="ECO:0008006" key="5">
    <source>
        <dbReference type="Google" id="ProtNLM"/>
    </source>
</evidence>
<evidence type="ECO:0000256" key="1">
    <source>
        <dbReference type="SAM" id="MobiDB-lite"/>
    </source>
</evidence>
<evidence type="ECO:0000256" key="2">
    <source>
        <dbReference type="SAM" id="Phobius"/>
    </source>
</evidence>
<keyword evidence="4" id="KW-1185">Reference proteome</keyword>
<dbReference type="EMBL" id="BAAALT010000046">
    <property type="protein sequence ID" value="GAA1797021.1"/>
    <property type="molecule type" value="Genomic_DNA"/>
</dbReference>
<feature type="compositionally biased region" description="Polar residues" evidence="1">
    <location>
        <begin position="1"/>
        <end position="14"/>
    </location>
</feature>
<protein>
    <recommendedName>
        <fullName evidence="5">Pyrroloquinoline-quinone binding quinoprotein</fullName>
    </recommendedName>
</protein>
<evidence type="ECO:0000313" key="4">
    <source>
        <dbReference type="Proteomes" id="UP001500218"/>
    </source>
</evidence>
<keyword evidence="2" id="KW-1133">Transmembrane helix</keyword>
<gene>
    <name evidence="3" type="ORF">GCM10009682_18340</name>
</gene>
<accession>A0ABN2LQS1</accession>
<evidence type="ECO:0000313" key="3">
    <source>
        <dbReference type="EMBL" id="GAA1797021.1"/>
    </source>
</evidence>
<dbReference type="SUPFAM" id="SSF69322">
    <property type="entry name" value="Tricorn protease domain 2"/>
    <property type="match status" value="1"/>
</dbReference>
<comment type="caution">
    <text evidence="3">The sequence shown here is derived from an EMBL/GenBank/DDBJ whole genome shotgun (WGS) entry which is preliminary data.</text>
</comment>
<dbReference type="RefSeq" id="WP_344128371.1">
    <property type="nucleotide sequence ID" value="NZ_BAAALT010000046.1"/>
</dbReference>
<dbReference type="Proteomes" id="UP001500218">
    <property type="component" value="Unassembled WGS sequence"/>
</dbReference>
<feature type="transmembrane region" description="Helical" evidence="2">
    <location>
        <begin position="82"/>
        <end position="105"/>
    </location>
</feature>
<feature type="region of interest" description="Disordered" evidence="1">
    <location>
        <begin position="1"/>
        <end position="59"/>
    </location>
</feature>
<keyword evidence="2" id="KW-0472">Membrane</keyword>
<organism evidence="3 4">
    <name type="scientific">Luedemannella flava</name>
    <dbReference type="NCBI Taxonomy" id="349316"/>
    <lineage>
        <taxon>Bacteria</taxon>
        <taxon>Bacillati</taxon>
        <taxon>Actinomycetota</taxon>
        <taxon>Actinomycetes</taxon>
        <taxon>Micromonosporales</taxon>
        <taxon>Micromonosporaceae</taxon>
        <taxon>Luedemannella</taxon>
    </lineage>
</organism>
<proteinExistence type="predicted"/>
<keyword evidence="2" id="KW-0812">Transmembrane</keyword>
<name>A0ABN2LQS1_9ACTN</name>
<reference evidence="3 4" key="1">
    <citation type="journal article" date="2019" name="Int. J. Syst. Evol. Microbiol.">
        <title>The Global Catalogue of Microorganisms (GCM) 10K type strain sequencing project: providing services to taxonomists for standard genome sequencing and annotation.</title>
        <authorList>
            <consortium name="The Broad Institute Genomics Platform"/>
            <consortium name="The Broad Institute Genome Sequencing Center for Infectious Disease"/>
            <person name="Wu L."/>
            <person name="Ma J."/>
        </authorList>
    </citation>
    <scope>NUCLEOTIDE SEQUENCE [LARGE SCALE GENOMIC DNA]</scope>
    <source>
        <strain evidence="3 4">JCM 13250</strain>
    </source>
</reference>
<sequence>MTSPQEPTNPTGPTQPGDPVGVTDDSPWQAAPADPWAHEAPIEPWAGPGLAPTTGGIDTVDEAHPAVASAPLPGQRPNRRRLLVIGAAAVALVLVAAAATAVVWWRSRDGAVTFHQLSNPKSVGTDEENPSFYYARTAVTDKRGYLAWISGDNVRILGAELATEAPVKPVTVGPGDEIRSLVPVDDALVLVLSTYSPSSRAIYVIDAATLKTRWHRTLGADEWVETFPSYVLLIDPDADRVRKVDVKGDGSADGWNQQFAGASFRVAYPTGDLSAPAWVNGWPLAATADRSLLISKDSVVDVYDPATGEKRNSINGVPSSSNSALVVDNVYYAVRSDLDGYQVQAFDLTGKKQPTTIYTAEPKVYLNDLYACGGGVCVTQTTLGGTGTKVIALPTGDGTKPRWTLDVSDVDGITPIGEDTMIVDTTKAHTWIVGKDGTVRYDREARLGTRVTGGSVLLWSGLGTSAESVGLEGYTVADASAQPLGTADDILAARCTWSTTVLLCPAGGNLAWWTFAD</sequence>